<feature type="compositionally biased region" description="Basic and acidic residues" evidence="1">
    <location>
        <begin position="607"/>
        <end position="620"/>
    </location>
</feature>
<dbReference type="EMBL" id="NJET01000069">
    <property type="protein sequence ID" value="PHH62542.1"/>
    <property type="molecule type" value="Genomic_DNA"/>
</dbReference>
<feature type="region of interest" description="Disordered" evidence="1">
    <location>
        <begin position="1"/>
        <end position="24"/>
    </location>
</feature>
<feature type="compositionally biased region" description="Basic and acidic residues" evidence="1">
    <location>
        <begin position="487"/>
        <end position="500"/>
    </location>
</feature>
<feature type="region of interest" description="Disordered" evidence="1">
    <location>
        <begin position="39"/>
        <end position="118"/>
    </location>
</feature>
<dbReference type="STRING" id="1399860.A0A2C5Y5M8"/>
<feature type="region of interest" description="Disordered" evidence="1">
    <location>
        <begin position="788"/>
        <end position="821"/>
    </location>
</feature>
<feature type="compositionally biased region" description="Polar residues" evidence="1">
    <location>
        <begin position="661"/>
        <end position="671"/>
    </location>
</feature>
<keyword evidence="3" id="KW-1185">Reference proteome</keyword>
<feature type="compositionally biased region" description="Basic and acidic residues" evidence="1">
    <location>
        <begin position="64"/>
        <end position="74"/>
    </location>
</feature>
<dbReference type="OrthoDB" id="5339076at2759"/>
<evidence type="ECO:0000313" key="2">
    <source>
        <dbReference type="EMBL" id="PHH62542.1"/>
    </source>
</evidence>
<accession>A0A2C5Y5M8</accession>
<feature type="region of interest" description="Disordered" evidence="1">
    <location>
        <begin position="487"/>
        <end position="538"/>
    </location>
</feature>
<evidence type="ECO:0000313" key="3">
    <source>
        <dbReference type="Proteomes" id="UP000226192"/>
    </source>
</evidence>
<proteinExistence type="predicted"/>
<gene>
    <name evidence="2" type="ORF">CDD81_6928</name>
</gene>
<evidence type="ECO:0000256" key="1">
    <source>
        <dbReference type="SAM" id="MobiDB-lite"/>
    </source>
</evidence>
<dbReference type="Proteomes" id="UP000226192">
    <property type="component" value="Unassembled WGS sequence"/>
</dbReference>
<feature type="compositionally biased region" description="Polar residues" evidence="1">
    <location>
        <begin position="179"/>
        <end position="190"/>
    </location>
</feature>
<feature type="region of interest" description="Disordered" evidence="1">
    <location>
        <begin position="176"/>
        <end position="200"/>
    </location>
</feature>
<feature type="compositionally biased region" description="Acidic residues" evidence="1">
    <location>
        <begin position="522"/>
        <end position="533"/>
    </location>
</feature>
<name>A0A2C5Y5M8_9HYPO</name>
<sequence length="821" mass="89138">MSATSDNATNAATSQPAVSRFADDDLIEYDSDDLSFMKSGLQPAVSSSDTHTIDAGETESEGQPLDHRALDTVDKTSALEAAPEAQNSQVDQQDPGTNSSTSPGMTTKLEATSNIQDIGTVTEARIERFEIDWEADVVGEDDIDNERATEEAASPHGDAAGQVTDLSHVVETGKEVLDSASQHNSPQEPSSAHEPSKSESYPDITVYYRGQQYPFFSPTSDGFFSDTSILDENMQIVLDGFRAELVDEIGPYDDIVLQVDKLGLEFSESSPRDTLVAINLRRLLALHDILVKNHDPDSARVLSTRLFTRPNAMKRYEFLVESATQDNKGLAEVVYSFDDSYGGNSPDSVSLLEEDNGVHENNHDDGNESAVFDAHEPSGDEDDAVDMTAQKEDAENLLAQQEGQLNEPYSGDDDDLIEYETHKNNHDDGDENEVYDTLEPSGCQGEVGTQQEEEENQIVRQARQSNEPYGGDDDLIDYEMGAGDVEAKADDQINADDARATRSGPVIEKDEASTEPGVVDEVNGDDEQDDLDQGIETGNMQGSVQYNEESLHDEGSINYDSDQNEGATGANVTGMPVAYGGDHVSEHGFDENLIDYSAPANPSDDGFNGKEEDGPCDQRHGSGGTHVANTLDAIHHSESNDAVAVAVDEDLIDYEGVDQMNDGTSEGQNDGKTWPNREERNVDTLTAERDAEMEIYVTDDKLATEGQSRAYDENDDDLIDYSDDKVDAVSYGTANKAIKGGDVKVDEKSAQTLVDIAVDEAKTITDAASKDDGFFEIDWHDDDGVSHVGQGIASAQANAAKRPLPLDSGEVDRNDVKRRRS</sequence>
<feature type="region of interest" description="Disordered" evidence="1">
    <location>
        <begin position="657"/>
        <end position="676"/>
    </location>
</feature>
<feature type="region of interest" description="Disordered" evidence="1">
    <location>
        <begin position="554"/>
        <end position="627"/>
    </location>
</feature>
<organism evidence="2 3">
    <name type="scientific">Ophiocordyceps australis</name>
    <dbReference type="NCBI Taxonomy" id="1399860"/>
    <lineage>
        <taxon>Eukaryota</taxon>
        <taxon>Fungi</taxon>
        <taxon>Dikarya</taxon>
        <taxon>Ascomycota</taxon>
        <taxon>Pezizomycotina</taxon>
        <taxon>Sordariomycetes</taxon>
        <taxon>Hypocreomycetidae</taxon>
        <taxon>Hypocreales</taxon>
        <taxon>Ophiocordycipitaceae</taxon>
        <taxon>Ophiocordyceps</taxon>
    </lineage>
</organism>
<dbReference type="InterPro" id="IPR018822">
    <property type="entry name" value="UPF0646"/>
</dbReference>
<dbReference type="Pfam" id="PF10336">
    <property type="entry name" value="DUF2420"/>
    <property type="match status" value="1"/>
</dbReference>
<comment type="caution">
    <text evidence="2">The sequence shown here is derived from an EMBL/GenBank/DDBJ whole genome shotgun (WGS) entry which is preliminary data.</text>
</comment>
<feature type="compositionally biased region" description="Low complexity" evidence="1">
    <location>
        <begin position="1"/>
        <end position="14"/>
    </location>
</feature>
<reference evidence="2 3" key="1">
    <citation type="submission" date="2017-06" db="EMBL/GenBank/DDBJ databases">
        <title>Ant-infecting Ophiocordyceps genomes reveal a high diversity of potential behavioral manipulation genes and a possible major role for enterotoxins.</title>
        <authorList>
            <person name="De Bekker C."/>
            <person name="Evans H.C."/>
            <person name="Brachmann A."/>
            <person name="Hughes D.P."/>
        </authorList>
    </citation>
    <scope>NUCLEOTIDE SEQUENCE [LARGE SCALE GENOMIC DNA]</scope>
    <source>
        <strain evidence="2 3">Map64</strain>
    </source>
</reference>
<feature type="region of interest" description="Disordered" evidence="1">
    <location>
        <begin position="345"/>
        <end position="383"/>
    </location>
</feature>
<feature type="region of interest" description="Disordered" evidence="1">
    <location>
        <begin position="437"/>
        <end position="456"/>
    </location>
</feature>
<protein>
    <submittedName>
        <fullName evidence="2">Uncharacterized protein</fullName>
    </submittedName>
</protein>
<feature type="compositionally biased region" description="Basic and acidic residues" evidence="1">
    <location>
        <begin position="356"/>
        <end position="366"/>
    </location>
</feature>
<feature type="compositionally biased region" description="Polar residues" evidence="1">
    <location>
        <begin position="85"/>
        <end position="118"/>
    </location>
</feature>
<dbReference type="AlphaFoldDB" id="A0A2C5Y5M8"/>